<dbReference type="EMBL" id="SLXU01000001">
    <property type="protein sequence ID" value="TCP63425.1"/>
    <property type="molecule type" value="Genomic_DNA"/>
</dbReference>
<dbReference type="Proteomes" id="UP000295050">
    <property type="component" value="Unassembled WGS sequence"/>
</dbReference>
<proteinExistence type="predicted"/>
<gene>
    <name evidence="2" type="ORF">EV663_101694</name>
</gene>
<evidence type="ECO:0000313" key="2">
    <source>
        <dbReference type="EMBL" id="TCP63425.1"/>
    </source>
</evidence>
<dbReference type="OrthoDB" id="9980318at2"/>
<dbReference type="AlphaFoldDB" id="A0A4R2RWC0"/>
<evidence type="ECO:0000256" key="1">
    <source>
        <dbReference type="SAM" id="MobiDB-lite"/>
    </source>
</evidence>
<accession>A0A4R2RWC0</accession>
<organism evidence="2 3">
    <name type="scientific">Rhodovulum bhavnagarense</name>
    <dbReference type="NCBI Taxonomy" id="992286"/>
    <lineage>
        <taxon>Bacteria</taxon>
        <taxon>Pseudomonadati</taxon>
        <taxon>Pseudomonadota</taxon>
        <taxon>Alphaproteobacteria</taxon>
        <taxon>Rhodobacterales</taxon>
        <taxon>Paracoccaceae</taxon>
        <taxon>Rhodovulum</taxon>
    </lineage>
</organism>
<keyword evidence="3" id="KW-1185">Reference proteome</keyword>
<name>A0A4R2RWC0_9RHOB</name>
<feature type="compositionally biased region" description="Basic and acidic residues" evidence="1">
    <location>
        <begin position="23"/>
        <end position="35"/>
    </location>
</feature>
<protein>
    <submittedName>
        <fullName evidence="2">Uncharacterized protein</fullName>
    </submittedName>
</protein>
<feature type="region of interest" description="Disordered" evidence="1">
    <location>
        <begin position="1"/>
        <end position="69"/>
    </location>
</feature>
<dbReference type="RefSeq" id="WP_132950344.1">
    <property type="nucleotide sequence ID" value="NZ_SLXU01000001.1"/>
</dbReference>
<evidence type="ECO:0000313" key="3">
    <source>
        <dbReference type="Proteomes" id="UP000295050"/>
    </source>
</evidence>
<sequence length="177" mass="18311">MSNDLEKGTASDAGPEGLPSRRSRLDALKARRDAVGEETAPLAAPVAGARVGSPRPQGRRGRMMGAGAAGGGRGAVKLKILTMVHKILTQTPEDERGLVEGTSFTVSGVERLMTLLRERAASEGKPGAKAASGALRFLAADEADPDAVMGASRTRLREMAQKAEAIRGRRGGARGGV</sequence>
<comment type="caution">
    <text evidence="2">The sequence shown here is derived from an EMBL/GenBank/DDBJ whole genome shotgun (WGS) entry which is preliminary data.</text>
</comment>
<reference evidence="2 3" key="1">
    <citation type="submission" date="2019-03" db="EMBL/GenBank/DDBJ databases">
        <title>Genomic Encyclopedia of Type Strains, Phase IV (KMG-IV): sequencing the most valuable type-strain genomes for metagenomic binning, comparative biology and taxonomic classification.</title>
        <authorList>
            <person name="Goeker M."/>
        </authorList>
    </citation>
    <scope>NUCLEOTIDE SEQUENCE [LARGE SCALE GENOMIC DNA]</scope>
    <source>
        <strain evidence="2 3">DSM 24766</strain>
    </source>
</reference>